<dbReference type="OrthoDB" id="9804872at2"/>
<dbReference type="EMBL" id="LPUF01000003">
    <property type="protein sequence ID" value="OQK15608.1"/>
    <property type="molecule type" value="Genomic_DNA"/>
</dbReference>
<comment type="caution">
    <text evidence="2">The sequence shown here is derived from an EMBL/GenBank/DDBJ whole genome shotgun (WGS) entry which is preliminary data.</text>
</comment>
<reference evidence="2 3" key="1">
    <citation type="submission" date="2015-12" db="EMBL/GenBank/DDBJ databases">
        <authorList>
            <person name="Shamseldin A."/>
            <person name="Moawad H."/>
            <person name="Abd El-Rahim W.M."/>
            <person name="Sadowsky M.J."/>
        </authorList>
    </citation>
    <scope>NUCLEOTIDE SEQUENCE [LARGE SCALE GENOMIC DNA]</scope>
    <source>
        <strain evidence="2 3">WF1</strain>
    </source>
</reference>
<proteinExistence type="predicted"/>
<protein>
    <recommendedName>
        <fullName evidence="1">DUF2126 domain-containing protein</fullName>
    </recommendedName>
</protein>
<dbReference type="Pfam" id="PF09899">
    <property type="entry name" value="DUF2126"/>
    <property type="match status" value="2"/>
</dbReference>
<gene>
    <name evidence="2" type="ORF">AU255_15405</name>
</gene>
<name>A0A1V8M269_9GAMM</name>
<dbReference type="InterPro" id="IPR018667">
    <property type="entry name" value="DUF2126"/>
</dbReference>
<evidence type="ECO:0000313" key="3">
    <source>
        <dbReference type="Proteomes" id="UP000191980"/>
    </source>
</evidence>
<feature type="domain" description="DUF2126" evidence="1">
    <location>
        <begin position="216"/>
        <end position="711"/>
    </location>
</feature>
<feature type="domain" description="DUF2126" evidence="1">
    <location>
        <begin position="10"/>
        <end position="138"/>
    </location>
</feature>
<keyword evidence="3" id="KW-1185">Reference proteome</keyword>
<sequence length="720" mass="80453">MDKNEFQRIIKAQDDLIRDLGVDVWIGMESTFTRRFMEKPEWLSEALGPEKLKYAYALLNAVHKRQPGGVVLHTLGRQYASEDLPRWSIGYFQARNRQFTWAGPPDPSLIADSKKNATANPEAVEIFWQLLLNELHQSPWQSTCFQVNDDLAHRILFRIDGNRVDSDIQQKPNLACASIHTYKIPLDGLIDELASNGDLLLSIGLHSTNGAHHNGTSVVIELPEMPDIKSFVQLLGYIAQAAKNASLKSLVIQGFPPPVDDTVAWVTITPDPAVIEINQAPADNSATFYKYCDLFYACAEEEGLTPYRLHYNGVISDSGGGGQFTLGGPSPLSSPFFRYPQLLPKLIAYLNDHPALSYWFAPPSIGSSSQSPRADEGLADSFNELSLAVAHLNTQKNLSPELIWRSLSPFLVDPSGNSHRSELNIEKLWNPYLPGRGCLGLVEFRAFSMSRSPESATAIAVLLRSLVAMLSQQNEASELVHHSSLLHDKYALPFYLQQDFQTVFSDLEKSGLPLHDSIKSLLIEEPVRHIGQTVFNDCKIELHQALEFWPLVGDVASQENGGSRLIDASTTRLQITLSLTPDNPLQLNDWHLSLDGYAIPLRQEQTQESQVKIIGLRYRNFQPDIGLHPGIIARSGIVCVLSHPDLHQALEITYHEWHPEGLAYSGLPENIDDAKQRCQERFTTKIISFKSEQKAKTLPVYAATDYCLDLRRLPVQPDTV</sequence>
<dbReference type="STRING" id="1420851.AU255_15405"/>
<dbReference type="RefSeq" id="WP_080523844.1">
    <property type="nucleotide sequence ID" value="NZ_LPUF01000003.1"/>
</dbReference>
<dbReference type="Proteomes" id="UP000191980">
    <property type="component" value="Unassembled WGS sequence"/>
</dbReference>
<accession>A0A1V8M269</accession>
<evidence type="ECO:0000313" key="2">
    <source>
        <dbReference type="EMBL" id="OQK15608.1"/>
    </source>
</evidence>
<dbReference type="AlphaFoldDB" id="A0A1V8M269"/>
<organism evidence="2 3">
    <name type="scientific">Methyloprofundus sedimenti</name>
    <dbReference type="NCBI Taxonomy" id="1420851"/>
    <lineage>
        <taxon>Bacteria</taxon>
        <taxon>Pseudomonadati</taxon>
        <taxon>Pseudomonadota</taxon>
        <taxon>Gammaproteobacteria</taxon>
        <taxon>Methylococcales</taxon>
        <taxon>Methylococcaceae</taxon>
        <taxon>Methyloprofundus</taxon>
    </lineage>
</organism>
<evidence type="ECO:0000259" key="1">
    <source>
        <dbReference type="Pfam" id="PF09899"/>
    </source>
</evidence>